<keyword evidence="3" id="KW-1185">Reference proteome</keyword>
<sequence length="508" mass="59431">MCEMMDANTDINIKVDLKENKKKNSRECSEGLDNQRRKLIKREGFISQDQYFHEQIKKVHEEHSKGKEFELLESHSPILSKGCEETNNASTDKFGNNILINSHNNEEDIKPIYSRFRKQDKHKKKKRRNKSGKTTVNNNHVQDGVIRCNDSNQMKSCNETITTIGPDEKDIKSDKQQIVNQVKNSNPCECQSLINDLPCNCKYLRSQDGIFADYEKIIKENIPDNKIPINPKKTIMEKVTDVFDMIKTIIYGYESDEQFDDDKIKSRNPFYFWRKIPLDIRKLDPLAPNSISHWPSNSTATISHNYESNESNGDSSRFSNNTNYMNNNCQDNNQYNSLSTESSTQYTYPHCLPKSIHLLVLIITFEYHQLGQPNSDTCHSKGYHPIVRHFGNPEMDRNKAFQFVYDSIMNCWANSWKVALVISINPMRNFRELNYFFEEIRKEFEREILDIIFLQPVQPSNPTGYLSRLDVYVAKSSYKETWLQKFESIMDKIIKKVIIKKVTFQVIT</sequence>
<protein>
    <submittedName>
        <fullName evidence="2">Uncharacterized protein</fullName>
    </submittedName>
</protein>
<accession>A0A397S8G5</accession>
<evidence type="ECO:0000313" key="2">
    <source>
        <dbReference type="EMBL" id="RIA82633.1"/>
    </source>
</evidence>
<evidence type="ECO:0000256" key="1">
    <source>
        <dbReference type="SAM" id="MobiDB-lite"/>
    </source>
</evidence>
<dbReference type="EMBL" id="QKYT01000645">
    <property type="protein sequence ID" value="RIA82633.1"/>
    <property type="molecule type" value="Genomic_DNA"/>
</dbReference>
<dbReference type="AlphaFoldDB" id="A0A397S8G5"/>
<comment type="caution">
    <text evidence="2">The sequence shown here is derived from an EMBL/GenBank/DDBJ whole genome shotgun (WGS) entry which is preliminary data.</text>
</comment>
<feature type="compositionally biased region" description="Basic residues" evidence="1">
    <location>
        <begin position="117"/>
        <end position="131"/>
    </location>
</feature>
<dbReference type="STRING" id="658196.A0A397S8G5"/>
<evidence type="ECO:0000313" key="3">
    <source>
        <dbReference type="Proteomes" id="UP000265703"/>
    </source>
</evidence>
<proteinExistence type="predicted"/>
<name>A0A397S8G5_9GLOM</name>
<organism evidence="2 3">
    <name type="scientific">Glomus cerebriforme</name>
    <dbReference type="NCBI Taxonomy" id="658196"/>
    <lineage>
        <taxon>Eukaryota</taxon>
        <taxon>Fungi</taxon>
        <taxon>Fungi incertae sedis</taxon>
        <taxon>Mucoromycota</taxon>
        <taxon>Glomeromycotina</taxon>
        <taxon>Glomeromycetes</taxon>
        <taxon>Glomerales</taxon>
        <taxon>Glomeraceae</taxon>
        <taxon>Glomus</taxon>
    </lineage>
</organism>
<dbReference type="OrthoDB" id="206452at2759"/>
<reference evidence="2 3" key="1">
    <citation type="submission" date="2018-06" db="EMBL/GenBank/DDBJ databases">
        <title>Comparative genomics reveals the genomic features of Rhizophagus irregularis, R. cerebriforme, R. diaphanum and Gigaspora rosea, and their symbiotic lifestyle signature.</title>
        <authorList>
            <person name="Morin E."/>
            <person name="San Clemente H."/>
            <person name="Chen E.C.H."/>
            <person name="De La Providencia I."/>
            <person name="Hainaut M."/>
            <person name="Kuo A."/>
            <person name="Kohler A."/>
            <person name="Murat C."/>
            <person name="Tang N."/>
            <person name="Roy S."/>
            <person name="Loubradou J."/>
            <person name="Henrissat B."/>
            <person name="Grigoriev I.V."/>
            <person name="Corradi N."/>
            <person name="Roux C."/>
            <person name="Martin F.M."/>
        </authorList>
    </citation>
    <scope>NUCLEOTIDE SEQUENCE [LARGE SCALE GENOMIC DNA]</scope>
    <source>
        <strain evidence="2 3">DAOM 227022</strain>
    </source>
</reference>
<dbReference type="Proteomes" id="UP000265703">
    <property type="component" value="Unassembled WGS sequence"/>
</dbReference>
<feature type="region of interest" description="Disordered" evidence="1">
    <location>
        <begin position="117"/>
        <end position="138"/>
    </location>
</feature>
<gene>
    <name evidence="2" type="ORF">C1645_497905</name>
</gene>